<evidence type="ECO:0000313" key="2">
    <source>
        <dbReference type="Proteomes" id="UP000799437"/>
    </source>
</evidence>
<proteinExistence type="predicted"/>
<dbReference type="GeneID" id="54481143"/>
<dbReference type="RefSeq" id="XP_033603291.1">
    <property type="nucleotide sequence ID" value="XM_033740089.1"/>
</dbReference>
<sequence length="308" mass="35823">MAQVALKDTCSSRTNRNHHSIIHAHNKRKRPHKGPFFAWNVTYADLISGKAPHIYNTERAGHTVSPIYYDLRWPLQDSQLGQTIRDLHNTLESIPAYLLNLERWYKKTNPKKSRYISTEAQDSSIYANSETNSTDRSFLKELHPGLLHHIHRITNGLKLYHWEFVRTHFDDSVPQWRDEARRRLFSIMYLASAYTMSVLQYLDAVHTSVAPDMPPGPRSKWEQMHDSLCASGTLNRTYIALFPNLSPLLLYLSTGTELGQRLLNEQYGRLHPCCNTSHYEELYLGTESALFRHRYPEDFLWVEPLKGS</sequence>
<dbReference type="Proteomes" id="UP000799437">
    <property type="component" value="Unassembled WGS sequence"/>
</dbReference>
<dbReference type="EMBL" id="ML996567">
    <property type="protein sequence ID" value="KAF2760840.1"/>
    <property type="molecule type" value="Genomic_DNA"/>
</dbReference>
<dbReference type="AlphaFoldDB" id="A0A6A6WFP9"/>
<organism evidence="1 2">
    <name type="scientific">Pseudovirgaria hyperparasitica</name>
    <dbReference type="NCBI Taxonomy" id="470096"/>
    <lineage>
        <taxon>Eukaryota</taxon>
        <taxon>Fungi</taxon>
        <taxon>Dikarya</taxon>
        <taxon>Ascomycota</taxon>
        <taxon>Pezizomycotina</taxon>
        <taxon>Dothideomycetes</taxon>
        <taxon>Dothideomycetes incertae sedis</taxon>
        <taxon>Acrospermales</taxon>
        <taxon>Acrospermaceae</taxon>
        <taxon>Pseudovirgaria</taxon>
    </lineage>
</organism>
<protein>
    <submittedName>
        <fullName evidence="1">Uncharacterized protein</fullName>
    </submittedName>
</protein>
<keyword evidence="2" id="KW-1185">Reference proteome</keyword>
<evidence type="ECO:0000313" key="1">
    <source>
        <dbReference type="EMBL" id="KAF2760840.1"/>
    </source>
</evidence>
<name>A0A6A6WFP9_9PEZI</name>
<accession>A0A6A6WFP9</accession>
<gene>
    <name evidence="1" type="ORF">EJ05DRAFT_243773</name>
</gene>
<reference evidence="1" key="1">
    <citation type="journal article" date="2020" name="Stud. Mycol.">
        <title>101 Dothideomycetes genomes: a test case for predicting lifestyles and emergence of pathogens.</title>
        <authorList>
            <person name="Haridas S."/>
            <person name="Albert R."/>
            <person name="Binder M."/>
            <person name="Bloem J."/>
            <person name="Labutti K."/>
            <person name="Salamov A."/>
            <person name="Andreopoulos B."/>
            <person name="Baker S."/>
            <person name="Barry K."/>
            <person name="Bills G."/>
            <person name="Bluhm B."/>
            <person name="Cannon C."/>
            <person name="Castanera R."/>
            <person name="Culley D."/>
            <person name="Daum C."/>
            <person name="Ezra D."/>
            <person name="Gonzalez J."/>
            <person name="Henrissat B."/>
            <person name="Kuo A."/>
            <person name="Liang C."/>
            <person name="Lipzen A."/>
            <person name="Lutzoni F."/>
            <person name="Magnuson J."/>
            <person name="Mondo S."/>
            <person name="Nolan M."/>
            <person name="Ohm R."/>
            <person name="Pangilinan J."/>
            <person name="Park H.-J."/>
            <person name="Ramirez L."/>
            <person name="Alfaro M."/>
            <person name="Sun H."/>
            <person name="Tritt A."/>
            <person name="Yoshinaga Y."/>
            <person name="Zwiers L.-H."/>
            <person name="Turgeon B."/>
            <person name="Goodwin S."/>
            <person name="Spatafora J."/>
            <person name="Crous P."/>
            <person name="Grigoriev I."/>
        </authorList>
    </citation>
    <scope>NUCLEOTIDE SEQUENCE</scope>
    <source>
        <strain evidence="1">CBS 121739</strain>
    </source>
</reference>